<feature type="compositionally biased region" description="Basic residues" evidence="1">
    <location>
        <begin position="175"/>
        <end position="186"/>
    </location>
</feature>
<feature type="compositionally biased region" description="Low complexity" evidence="1">
    <location>
        <begin position="203"/>
        <end position="214"/>
    </location>
</feature>
<reference evidence="2" key="1">
    <citation type="submission" date="2019-03" db="EMBL/GenBank/DDBJ databases">
        <title>WGS assembly of Setaria viridis.</title>
        <authorList>
            <person name="Huang P."/>
            <person name="Jenkins J."/>
            <person name="Grimwood J."/>
            <person name="Barry K."/>
            <person name="Healey A."/>
            <person name="Mamidi S."/>
            <person name="Sreedasyam A."/>
            <person name="Shu S."/>
            <person name="Feldman M."/>
            <person name="Wu J."/>
            <person name="Yu Y."/>
            <person name="Chen C."/>
            <person name="Johnson J."/>
            <person name="Rokhsar D."/>
            <person name="Baxter I."/>
            <person name="Schmutz J."/>
            <person name="Brutnell T."/>
            <person name="Kellogg E."/>
        </authorList>
    </citation>
    <scope>NUCLEOTIDE SEQUENCE [LARGE SCALE GENOMIC DNA]</scope>
</reference>
<evidence type="ECO:0000313" key="3">
    <source>
        <dbReference type="Proteomes" id="UP000298652"/>
    </source>
</evidence>
<name>A0A4U6UMA3_SETVI</name>
<evidence type="ECO:0008006" key="4">
    <source>
        <dbReference type="Google" id="ProtNLM"/>
    </source>
</evidence>
<dbReference type="Gramene" id="TKW11817">
    <property type="protein sequence ID" value="TKW11817"/>
    <property type="gene ID" value="SEVIR_6G257100v2"/>
</dbReference>
<evidence type="ECO:0000313" key="2">
    <source>
        <dbReference type="EMBL" id="TKW11817.1"/>
    </source>
</evidence>
<sequence>MRSDGEDNGDVQWAVIGNILSPSIMHISTIRSAMRPTWGNPFGLKFRSVGPNDKKKALEGSPWMVGRHAVGMQEYDETLKPSDVSFDQMEMWGRGNDGGRTFGRWRAGVVKLVDGVAAWSTRPQGRRPVTGDTTRRTEPSAKRQGASGRGTGDVTRCGRGAGMARRGVGGGGRGRGARRGLGRGRRAGGGGAGARRAARRGARPGARVRCPAPRDVLLKTDKEKSPDWFGLMGHSKLECSNPTRKNALGKLPYELELRAPED</sequence>
<proteinExistence type="predicted"/>
<accession>A0A4U6UMA3</accession>
<gene>
    <name evidence="2" type="ORF">SEVIR_6G257100v2</name>
</gene>
<organism evidence="2 3">
    <name type="scientific">Setaria viridis</name>
    <name type="common">Green bristlegrass</name>
    <name type="synonym">Setaria italica subsp. viridis</name>
    <dbReference type="NCBI Taxonomy" id="4556"/>
    <lineage>
        <taxon>Eukaryota</taxon>
        <taxon>Viridiplantae</taxon>
        <taxon>Streptophyta</taxon>
        <taxon>Embryophyta</taxon>
        <taxon>Tracheophyta</taxon>
        <taxon>Spermatophyta</taxon>
        <taxon>Magnoliopsida</taxon>
        <taxon>Liliopsida</taxon>
        <taxon>Poales</taxon>
        <taxon>Poaceae</taxon>
        <taxon>PACMAD clade</taxon>
        <taxon>Panicoideae</taxon>
        <taxon>Panicodae</taxon>
        <taxon>Paniceae</taxon>
        <taxon>Cenchrinae</taxon>
        <taxon>Setaria</taxon>
    </lineage>
</organism>
<dbReference type="AlphaFoldDB" id="A0A4U6UMA3"/>
<protein>
    <recommendedName>
        <fullName evidence="4">DUF4283 domain-containing protein</fullName>
    </recommendedName>
</protein>
<feature type="region of interest" description="Disordered" evidence="1">
    <location>
        <begin position="121"/>
        <end position="218"/>
    </location>
</feature>
<dbReference type="EMBL" id="CM016557">
    <property type="protein sequence ID" value="TKW11817.1"/>
    <property type="molecule type" value="Genomic_DNA"/>
</dbReference>
<keyword evidence="3" id="KW-1185">Reference proteome</keyword>
<evidence type="ECO:0000256" key="1">
    <source>
        <dbReference type="SAM" id="MobiDB-lite"/>
    </source>
</evidence>
<dbReference type="Proteomes" id="UP000298652">
    <property type="component" value="Chromosome 6"/>
</dbReference>